<organism evidence="1 2">
    <name type="scientific">Frischella japonica</name>
    <dbReference type="NCBI Taxonomy" id="2741544"/>
    <lineage>
        <taxon>Bacteria</taxon>
        <taxon>Pseudomonadati</taxon>
        <taxon>Pseudomonadota</taxon>
        <taxon>Gammaproteobacteria</taxon>
        <taxon>Orbales</taxon>
        <taxon>Orbaceae</taxon>
        <taxon>Frischella</taxon>
    </lineage>
</organism>
<dbReference type="RefSeq" id="WP_187755746.1">
    <property type="nucleotide sequence ID" value="NZ_JABURY010000016.1"/>
</dbReference>
<protein>
    <submittedName>
        <fullName evidence="1">Uncharacterized protein</fullName>
    </submittedName>
</protein>
<keyword evidence="2" id="KW-1185">Reference proteome</keyword>
<evidence type="ECO:0000313" key="2">
    <source>
        <dbReference type="Proteomes" id="UP000651208"/>
    </source>
</evidence>
<sequence length="137" mass="15546">MQSEDKIIGNCTYSFRKANFMVARTEAFKLTALLKGCFASEGKTDFDIGQLLSNLNSQEMNEVEKFIAQHTVVTDENGKKFLLQKDNEAESFFNEHRDQYLQFLFEGLKFHFLGFLPNGLASKVSTLSLDNLADLAM</sequence>
<reference evidence="1 2" key="1">
    <citation type="submission" date="2020-06" db="EMBL/GenBank/DDBJ databases">
        <title>Frischella cerana isolated from Apis cerana gut homogenate.</title>
        <authorList>
            <person name="Wolter L.A."/>
            <person name="Suenami S."/>
            <person name="Miyazaki R."/>
        </authorList>
    </citation>
    <scope>NUCLEOTIDE SEQUENCE [LARGE SCALE GENOMIC DNA]</scope>
    <source>
        <strain evidence="1 2">Ac13</strain>
    </source>
</reference>
<dbReference type="EMBL" id="JABURY010000016">
    <property type="protein sequence ID" value="MBC9131316.1"/>
    <property type="molecule type" value="Genomic_DNA"/>
</dbReference>
<dbReference type="Pfam" id="PF10876">
    <property type="entry name" value="Phage_TAC_9"/>
    <property type="match status" value="1"/>
</dbReference>
<gene>
    <name evidence="1" type="ORF">FcAc13_08335</name>
</gene>
<proteinExistence type="predicted"/>
<accession>A0ABR7QYL9</accession>
<dbReference type="Proteomes" id="UP000651208">
    <property type="component" value="Unassembled WGS sequence"/>
</dbReference>
<dbReference type="InterPro" id="IPR020351">
    <property type="entry name" value="Phage_TAC_9"/>
</dbReference>
<name>A0ABR7QYL9_9GAMM</name>
<evidence type="ECO:0000313" key="1">
    <source>
        <dbReference type="EMBL" id="MBC9131316.1"/>
    </source>
</evidence>
<comment type="caution">
    <text evidence="1">The sequence shown here is derived from an EMBL/GenBank/DDBJ whole genome shotgun (WGS) entry which is preliminary data.</text>
</comment>